<accession>A0A1I7ZSA8</accession>
<organism evidence="1 2">
    <name type="scientific">Steinernema glaseri</name>
    <dbReference type="NCBI Taxonomy" id="37863"/>
    <lineage>
        <taxon>Eukaryota</taxon>
        <taxon>Metazoa</taxon>
        <taxon>Ecdysozoa</taxon>
        <taxon>Nematoda</taxon>
        <taxon>Chromadorea</taxon>
        <taxon>Rhabditida</taxon>
        <taxon>Tylenchina</taxon>
        <taxon>Panagrolaimomorpha</taxon>
        <taxon>Strongyloidoidea</taxon>
        <taxon>Steinernematidae</taxon>
        <taxon>Steinernema</taxon>
    </lineage>
</organism>
<evidence type="ECO:0000313" key="1">
    <source>
        <dbReference type="Proteomes" id="UP000095287"/>
    </source>
</evidence>
<dbReference type="WBParaSite" id="L893_g29045.t1">
    <property type="protein sequence ID" value="L893_g29045.t1"/>
    <property type="gene ID" value="L893_g29045"/>
</dbReference>
<reference evidence="2" key="1">
    <citation type="submission" date="2016-11" db="UniProtKB">
        <authorList>
            <consortium name="WormBaseParasite"/>
        </authorList>
    </citation>
    <scope>IDENTIFICATION</scope>
</reference>
<dbReference type="AlphaFoldDB" id="A0A1I7ZSA8"/>
<evidence type="ECO:0000313" key="2">
    <source>
        <dbReference type="WBParaSite" id="L893_g29045.t1"/>
    </source>
</evidence>
<dbReference type="Proteomes" id="UP000095287">
    <property type="component" value="Unplaced"/>
</dbReference>
<name>A0A1I7ZSA8_9BILA</name>
<sequence>MPGSRSEQLDLRRQMRVLASSGQLSAGMHRRLRHLPAPDPRFLRARTLLNHVSVSVAVDETQGIKLVWSLEEAYSIIIREITAADIRWIVQSRGDNSSGWQWTPTDSKAFRESLQLTSFVPLLQSSSAQVRLAVEWRSNIIVSRTFVSQLNSKAPRPITLSSQLQIAANRYVVCWNADSREEFKVVLTSLDSKVISTVQTKASCHLFKELPTENCCRATISDANAEGSEVVVKIELAPVVSSTGVSLESKLIFTNGTALLRMANTNDFLMLADPEVLKFQPPTEKNITGGSLFSIRSI</sequence>
<protein>
    <submittedName>
        <fullName evidence="2">SHR-BD domain-containing protein</fullName>
    </submittedName>
</protein>
<proteinExistence type="predicted"/>
<keyword evidence="1" id="KW-1185">Reference proteome</keyword>